<dbReference type="InterPro" id="IPR018925">
    <property type="entry name" value="XtmA-like_N"/>
</dbReference>
<organism evidence="3 4">
    <name type="scientific">Carnobacterium antarcticum</name>
    <dbReference type="NCBI Taxonomy" id="2126436"/>
    <lineage>
        <taxon>Bacteria</taxon>
        <taxon>Bacillati</taxon>
        <taxon>Bacillota</taxon>
        <taxon>Bacilli</taxon>
        <taxon>Lactobacillales</taxon>
        <taxon>Carnobacteriaceae</taxon>
        <taxon>Carnobacterium</taxon>
    </lineage>
</organism>
<feature type="domain" description="PBSX phage terminase small subunit-like N-terminal" evidence="2">
    <location>
        <begin position="1"/>
        <end position="69"/>
    </location>
</feature>
<dbReference type="Pfam" id="PF10668">
    <property type="entry name" value="Phage_terminase"/>
    <property type="match status" value="1"/>
</dbReference>
<dbReference type="RefSeq" id="WP_058918150.1">
    <property type="nucleotide sequence ID" value="NZ_JBHSQC010000025.1"/>
</dbReference>
<dbReference type="NCBIfam" id="NF040601">
    <property type="entry name" value="TerS_not_xtmA"/>
    <property type="match status" value="1"/>
</dbReference>
<comment type="caution">
    <text evidence="3">The sequence shown here is derived from an EMBL/GenBank/DDBJ whole genome shotgun (WGS) entry which is preliminary data.</text>
</comment>
<sequence>MARSRSPNRDKAFEIFKECNGIIKNRTIAEQLGISEKTVGGWKSKDKWIEKTNGVLQSNERSTPLPATKKKGGQLRNKNAVGNKGGSAPKGNKNAVTHGLFAKWLPEESQEIMEAIQNRDQADMLWDSIMFQYTAIIRAQKIMFVQDQDDMTKEKTGESWGESGGGETFTVQFAWDKQVTFMNAQSRAMGELRSLIKQFVSFADEADERRLKLDQMQTGLELTKAQLYRVKAENGDFDDEIIEDDGFMDAIKGMVTNKEVWPDED</sequence>
<reference evidence="4" key="1">
    <citation type="journal article" date="2019" name="Int. J. Syst. Evol. Microbiol.">
        <title>The Global Catalogue of Microorganisms (GCM) 10K type strain sequencing project: providing services to taxonomists for standard genome sequencing and annotation.</title>
        <authorList>
            <consortium name="The Broad Institute Genomics Platform"/>
            <consortium name="The Broad Institute Genome Sequencing Center for Infectious Disease"/>
            <person name="Wu L."/>
            <person name="Ma J."/>
        </authorList>
    </citation>
    <scope>NUCLEOTIDE SEQUENCE [LARGE SCALE GENOMIC DNA]</scope>
    <source>
        <strain evidence="4">KCTC 42143</strain>
    </source>
</reference>
<dbReference type="Proteomes" id="UP001597285">
    <property type="component" value="Unassembled WGS sequence"/>
</dbReference>
<proteinExistence type="predicted"/>
<evidence type="ECO:0000256" key="1">
    <source>
        <dbReference type="SAM" id="MobiDB-lite"/>
    </source>
</evidence>
<evidence type="ECO:0000313" key="3">
    <source>
        <dbReference type="EMBL" id="MFD1799680.1"/>
    </source>
</evidence>
<feature type="region of interest" description="Disordered" evidence="1">
    <location>
        <begin position="57"/>
        <end position="93"/>
    </location>
</feature>
<name>A0ABW4NNH1_9LACT</name>
<accession>A0ABW4NNH1</accession>
<evidence type="ECO:0000259" key="2">
    <source>
        <dbReference type="Pfam" id="PF10668"/>
    </source>
</evidence>
<protein>
    <submittedName>
        <fullName evidence="3">Phage terminase small subunit</fullName>
    </submittedName>
</protein>
<keyword evidence="4" id="KW-1185">Reference proteome</keyword>
<gene>
    <name evidence="3" type="primary">terS</name>
    <name evidence="3" type="ORF">ACFSBK_07415</name>
</gene>
<evidence type="ECO:0000313" key="4">
    <source>
        <dbReference type="Proteomes" id="UP001597285"/>
    </source>
</evidence>
<dbReference type="EMBL" id="JBHUFF010000013">
    <property type="protein sequence ID" value="MFD1799680.1"/>
    <property type="molecule type" value="Genomic_DNA"/>
</dbReference>